<name>A0A6B4JME5_CLOBO</name>
<sequence length="213" mass="25331">MKGKNMNLKEVNLREIYKKWKNNLGEFRCFFRSTSFVSLQTYDDFILKNYKNEPNKEIITKIIDEYNEEDFILVDLPLDEILDLSLELNNNYFIKPILNINLLFHPFGIVGSKNNISKLINTGIKLNEVKSQKYVMLIPYDRYNEELDVKKIYDKLNNQYAVTDEDFPSPDILKRLGYNRIVVFTKDNVKEDLMNYIDCFKNEISVKIVRVEK</sequence>
<reference evidence="1 2" key="1">
    <citation type="submission" date="2019-04" db="EMBL/GenBank/DDBJ databases">
        <title>Genome sequencing of Clostridium botulinum Groups I-IV and Clostridium butyricum.</title>
        <authorList>
            <person name="Brunt J."/>
            <person name="Van Vliet A.H.M."/>
            <person name="Stringer S.C."/>
            <person name="Carter A.T."/>
            <person name="Peck M.W."/>
        </authorList>
    </citation>
    <scope>NUCLEOTIDE SEQUENCE [LARGE SCALE GENOMIC DNA]</scope>
    <source>
        <strain evidence="1 2">BL81</strain>
    </source>
</reference>
<protein>
    <submittedName>
        <fullName evidence="1">Normocyte-binding protein</fullName>
    </submittedName>
</protein>
<evidence type="ECO:0000313" key="1">
    <source>
        <dbReference type="EMBL" id="NFV25641.1"/>
    </source>
</evidence>
<dbReference type="RefSeq" id="WP_003372259.1">
    <property type="nucleotide sequence ID" value="NZ_JACBBA010000003.1"/>
</dbReference>
<accession>A0A6B4JME5</accession>
<dbReference type="AlphaFoldDB" id="A0A6B4JME5"/>
<evidence type="ECO:0000313" key="2">
    <source>
        <dbReference type="Proteomes" id="UP000486903"/>
    </source>
</evidence>
<dbReference type="Proteomes" id="UP000486903">
    <property type="component" value="Unassembled WGS sequence"/>
</dbReference>
<comment type="caution">
    <text evidence="1">The sequence shown here is derived from an EMBL/GenBank/DDBJ whole genome shotgun (WGS) entry which is preliminary data.</text>
</comment>
<proteinExistence type="predicted"/>
<dbReference type="EMBL" id="SXFB01000003">
    <property type="protein sequence ID" value="NFV25641.1"/>
    <property type="molecule type" value="Genomic_DNA"/>
</dbReference>
<organism evidence="1 2">
    <name type="scientific">Clostridium botulinum</name>
    <dbReference type="NCBI Taxonomy" id="1491"/>
    <lineage>
        <taxon>Bacteria</taxon>
        <taxon>Bacillati</taxon>
        <taxon>Bacillota</taxon>
        <taxon>Clostridia</taxon>
        <taxon>Eubacteriales</taxon>
        <taxon>Clostridiaceae</taxon>
        <taxon>Clostridium</taxon>
    </lineage>
</organism>
<gene>
    <name evidence="1" type="ORF">FDG31_05585</name>
</gene>